<dbReference type="OrthoDB" id="9808702at2"/>
<evidence type="ECO:0000313" key="1">
    <source>
        <dbReference type="EMBL" id="ADQ18864.1"/>
    </source>
</evidence>
<reference key="1">
    <citation type="submission" date="2010-11" db="EMBL/GenBank/DDBJ databases">
        <title>The complete genome of Leadbetterella byssophila DSM 17132.</title>
        <authorList>
            <consortium name="US DOE Joint Genome Institute (JGI-PGF)"/>
            <person name="Lucas S."/>
            <person name="Copeland A."/>
            <person name="Lapidus A."/>
            <person name="Glavina del Rio T."/>
            <person name="Dalin E."/>
            <person name="Tice H."/>
            <person name="Bruce D."/>
            <person name="Goodwin L."/>
            <person name="Pitluck S."/>
            <person name="Kyrpides N."/>
            <person name="Mavromatis K."/>
            <person name="Ivanova N."/>
            <person name="Teshima H."/>
            <person name="Brettin T."/>
            <person name="Detter J.C."/>
            <person name="Han C."/>
            <person name="Tapia R."/>
            <person name="Land M."/>
            <person name="Hauser L."/>
            <person name="Markowitz V."/>
            <person name="Cheng J.-F."/>
            <person name="Hugenholtz P."/>
            <person name="Woyke T."/>
            <person name="Wu D."/>
            <person name="Tindall B."/>
            <person name="Pomrenke H.G."/>
            <person name="Brambilla E."/>
            <person name="Klenk H.-P."/>
            <person name="Eisen J.A."/>
        </authorList>
    </citation>
    <scope>NUCLEOTIDE SEQUENCE [LARGE SCALE GENOMIC DNA]</scope>
    <source>
        <strain>DSM 17132</strain>
    </source>
</reference>
<dbReference type="InterPro" id="IPR036567">
    <property type="entry name" value="RHF-like"/>
</dbReference>
<organism evidence="1 2">
    <name type="scientific">Leadbetterella byssophila (strain DSM 17132 / JCM 16389 / KACC 11308 / NBRC 106382 / 4M15)</name>
    <dbReference type="NCBI Taxonomy" id="649349"/>
    <lineage>
        <taxon>Bacteria</taxon>
        <taxon>Pseudomonadati</taxon>
        <taxon>Bacteroidota</taxon>
        <taxon>Cytophagia</taxon>
        <taxon>Cytophagales</taxon>
        <taxon>Leadbetterellaceae</taxon>
        <taxon>Leadbetterella</taxon>
    </lineage>
</organism>
<keyword evidence="2" id="KW-1185">Reference proteome</keyword>
<evidence type="ECO:0000313" key="2">
    <source>
        <dbReference type="Proteomes" id="UP000007435"/>
    </source>
</evidence>
<dbReference type="EMBL" id="CP002305">
    <property type="protein sequence ID" value="ADQ18864.1"/>
    <property type="molecule type" value="Genomic_DNA"/>
</dbReference>
<name>E4RVV4_LEAB4</name>
<dbReference type="Gene3D" id="3.30.160.100">
    <property type="entry name" value="Ribosome hibernation promotion factor-like"/>
    <property type="match status" value="1"/>
</dbReference>
<gene>
    <name evidence="1" type="ordered locus">Lbys_3203</name>
</gene>
<dbReference type="AlphaFoldDB" id="E4RVV4"/>
<reference evidence="1 2" key="2">
    <citation type="journal article" date="2011" name="Stand. Genomic Sci.">
        <title>Complete genome sequence of Leadbetterella byssophila type strain (4M15).</title>
        <authorList>
            <person name="Abt B."/>
            <person name="Teshima H."/>
            <person name="Lucas S."/>
            <person name="Lapidus A."/>
            <person name="Del Rio T.G."/>
            <person name="Nolan M."/>
            <person name="Tice H."/>
            <person name="Cheng J.F."/>
            <person name="Pitluck S."/>
            <person name="Liolios K."/>
            <person name="Pagani I."/>
            <person name="Ivanova N."/>
            <person name="Mavromatis K."/>
            <person name="Pati A."/>
            <person name="Tapia R."/>
            <person name="Han C."/>
            <person name="Goodwin L."/>
            <person name="Chen A."/>
            <person name="Palaniappan K."/>
            <person name="Land M."/>
            <person name="Hauser L."/>
            <person name="Chang Y.J."/>
            <person name="Jeffries C.D."/>
            <person name="Rohde M."/>
            <person name="Goker M."/>
            <person name="Tindall B.J."/>
            <person name="Detter J.C."/>
            <person name="Woyke T."/>
            <person name="Bristow J."/>
            <person name="Eisen J.A."/>
            <person name="Markowitz V."/>
            <person name="Hugenholtz P."/>
            <person name="Klenk H.P."/>
            <person name="Kyrpides N.C."/>
        </authorList>
    </citation>
    <scope>NUCLEOTIDE SEQUENCE [LARGE SCALE GENOMIC DNA]</scope>
    <source>
        <strain evidence="2">DSM 17132 / JCM 16389 / KACC 11308 / NBRC 106382 / 4M15</strain>
    </source>
</reference>
<dbReference type="HOGENOM" id="CLU_071472_5_0_10"/>
<proteinExistence type="predicted"/>
<dbReference type="KEGG" id="lby:Lbys_3203"/>
<dbReference type="Proteomes" id="UP000007435">
    <property type="component" value="Chromosome"/>
</dbReference>
<dbReference type="STRING" id="649349.Lbys_3203"/>
<accession>E4RVV4</accession>
<dbReference type="RefSeq" id="WP_013409891.1">
    <property type="nucleotide sequence ID" value="NC_014655.1"/>
</dbReference>
<protein>
    <submittedName>
        <fullName evidence="1">Ribosomal subunit interface protein</fullName>
    </submittedName>
</protein>
<dbReference type="Pfam" id="PF02482">
    <property type="entry name" value="Ribosomal_S30AE"/>
    <property type="match status" value="1"/>
</dbReference>
<dbReference type="NCBIfam" id="TIGR00741">
    <property type="entry name" value="yfiA"/>
    <property type="match status" value="1"/>
</dbReference>
<dbReference type="SUPFAM" id="SSF69754">
    <property type="entry name" value="Ribosome binding protein Y (YfiA homologue)"/>
    <property type="match status" value="1"/>
</dbReference>
<dbReference type="eggNOG" id="COG1544">
    <property type="taxonomic scope" value="Bacteria"/>
</dbReference>
<sequence length="117" mass="13178">MKVKINAVGFTADSSLNEFLQKKLNKLDTFYDRIVDCEVFLKLDKGDKANTHQKKVEVKVNLPGDTIIVKESGTTFEEATDIAMDALTRKVKQFKEKTNGIGRRKPVEIGESAEDEE</sequence>
<dbReference type="InterPro" id="IPR003489">
    <property type="entry name" value="RHF/RaiA"/>
</dbReference>